<gene>
    <name evidence="1" type="ORF">EZS28_030096</name>
</gene>
<evidence type="ECO:0000313" key="2">
    <source>
        <dbReference type="Proteomes" id="UP000324800"/>
    </source>
</evidence>
<dbReference type="AlphaFoldDB" id="A0A5J4UX82"/>
<feature type="non-terminal residue" evidence="1">
    <location>
        <position position="1"/>
    </location>
</feature>
<protein>
    <submittedName>
        <fullName evidence="1">Uncharacterized protein</fullName>
    </submittedName>
</protein>
<dbReference type="OrthoDB" id="6083831at2759"/>
<sequence length="151" mass="17830">DLNDLGTQFHNAFNYKWSKVKLYIHPPIPVLNKVLQKMKQDKAQGIVIAPIWPGQSWNTKLKNLSIKFLFLGQADKILEMGQRMKDNDQKFLQAMQAPSFWTCRRCWDRLDNEMHEDERIFRRWSQLAIQGTKIQYSQERLLLPSIITGLV</sequence>
<dbReference type="Proteomes" id="UP000324800">
    <property type="component" value="Unassembled WGS sequence"/>
</dbReference>
<evidence type="ECO:0000313" key="1">
    <source>
        <dbReference type="EMBL" id="KAA6374375.1"/>
    </source>
</evidence>
<reference evidence="1 2" key="1">
    <citation type="submission" date="2019-03" db="EMBL/GenBank/DDBJ databases">
        <title>Single cell metagenomics reveals metabolic interactions within the superorganism composed of flagellate Streblomastix strix and complex community of Bacteroidetes bacteria on its surface.</title>
        <authorList>
            <person name="Treitli S.C."/>
            <person name="Kolisko M."/>
            <person name="Husnik F."/>
            <person name="Keeling P."/>
            <person name="Hampl V."/>
        </authorList>
    </citation>
    <scope>NUCLEOTIDE SEQUENCE [LARGE SCALE GENOMIC DNA]</scope>
    <source>
        <strain evidence="1">ST1C</strain>
    </source>
</reference>
<proteinExistence type="predicted"/>
<name>A0A5J4UX82_9EUKA</name>
<accession>A0A5J4UX82</accession>
<organism evidence="1 2">
    <name type="scientific">Streblomastix strix</name>
    <dbReference type="NCBI Taxonomy" id="222440"/>
    <lineage>
        <taxon>Eukaryota</taxon>
        <taxon>Metamonada</taxon>
        <taxon>Preaxostyla</taxon>
        <taxon>Oxymonadida</taxon>
        <taxon>Streblomastigidae</taxon>
        <taxon>Streblomastix</taxon>
    </lineage>
</organism>
<dbReference type="EMBL" id="SNRW01012025">
    <property type="protein sequence ID" value="KAA6374375.1"/>
    <property type="molecule type" value="Genomic_DNA"/>
</dbReference>
<comment type="caution">
    <text evidence="1">The sequence shown here is derived from an EMBL/GenBank/DDBJ whole genome shotgun (WGS) entry which is preliminary data.</text>
</comment>